<dbReference type="AlphaFoldDB" id="A5AY78"/>
<dbReference type="InterPro" id="IPR002885">
    <property type="entry name" value="PPR_rpt"/>
</dbReference>
<proteinExistence type="inferred from homology"/>
<keyword evidence="3" id="KW-1133">Transmembrane helix</keyword>
<organism evidence="4">
    <name type="scientific">Vitis vinifera</name>
    <name type="common">Grape</name>
    <dbReference type="NCBI Taxonomy" id="29760"/>
    <lineage>
        <taxon>Eukaryota</taxon>
        <taxon>Viridiplantae</taxon>
        <taxon>Streptophyta</taxon>
        <taxon>Embryophyta</taxon>
        <taxon>Tracheophyta</taxon>
        <taxon>Spermatophyta</taxon>
        <taxon>Magnoliopsida</taxon>
        <taxon>eudicotyledons</taxon>
        <taxon>Gunneridae</taxon>
        <taxon>Pentapetalae</taxon>
        <taxon>rosids</taxon>
        <taxon>Vitales</taxon>
        <taxon>Vitaceae</taxon>
        <taxon>Viteae</taxon>
        <taxon>Vitis</taxon>
    </lineage>
</organism>
<dbReference type="PANTHER" id="PTHR47938">
    <property type="entry name" value="RESPIRATORY COMPLEX I CHAPERONE (CIA84), PUTATIVE (AFU_ORTHOLOGUE AFUA_2G06020)-RELATED"/>
    <property type="match status" value="1"/>
</dbReference>
<keyword evidence="3" id="KW-0472">Membrane</keyword>
<keyword evidence="2" id="KW-0677">Repeat</keyword>
<dbReference type="Pfam" id="PF13041">
    <property type="entry name" value="PPR_2"/>
    <property type="match status" value="1"/>
</dbReference>
<dbReference type="PANTHER" id="PTHR47938:SF35">
    <property type="entry name" value="PENTATRICOPEPTIDE REPEAT-CONTAINING PROTEIN 4, MITOCHONDRIAL-RELATED"/>
    <property type="match status" value="1"/>
</dbReference>
<protein>
    <recommendedName>
        <fullName evidence="5">Pentatricopeptide repeat-containing protein</fullName>
    </recommendedName>
</protein>
<dbReference type="NCBIfam" id="TIGR00756">
    <property type="entry name" value="PPR"/>
    <property type="match status" value="2"/>
</dbReference>
<evidence type="ECO:0008006" key="5">
    <source>
        <dbReference type="Google" id="ProtNLM"/>
    </source>
</evidence>
<reference evidence="4" key="1">
    <citation type="journal article" date="2007" name="PLoS ONE">
        <title>The first genome sequence of an elite grapevine cultivar (Pinot noir Vitis vinifera L.): coping with a highly heterozygous genome.</title>
        <authorList>
            <person name="Velasco R."/>
            <person name="Zharkikh A."/>
            <person name="Troggio M."/>
            <person name="Cartwright D.A."/>
            <person name="Cestaro A."/>
            <person name="Pruss D."/>
            <person name="Pindo M."/>
            <person name="FitzGerald L.M."/>
            <person name="Vezzulli S."/>
            <person name="Reid J."/>
            <person name="Malacarne G."/>
            <person name="Iliev D."/>
            <person name="Coppola G."/>
            <person name="Wardell B."/>
            <person name="Micheletti D."/>
            <person name="Macalma T."/>
            <person name="Facci M."/>
            <person name="Mitchell J.T."/>
            <person name="Perazzolli M."/>
            <person name="Eldredge G."/>
            <person name="Gatto P."/>
            <person name="Oyzerski R."/>
            <person name="Moretto M."/>
            <person name="Gutin N."/>
            <person name="Stefanini M."/>
            <person name="Chen Y."/>
            <person name="Segala C."/>
            <person name="Davenport C."/>
            <person name="Dematte L."/>
            <person name="Mraz A."/>
            <person name="Battilana J."/>
            <person name="Stormo K."/>
            <person name="Costa F."/>
            <person name="Tao Q."/>
            <person name="Si-Ammour A."/>
            <person name="Harkins T."/>
            <person name="Lackey A."/>
            <person name="Perbost C."/>
            <person name="Taillon B."/>
            <person name="Stella A."/>
            <person name="Solovyev V."/>
            <person name="Fawcett J.A."/>
            <person name="Sterck L."/>
            <person name="Vandepoele K."/>
            <person name="Grando S.M."/>
            <person name="Toppo S."/>
            <person name="Moser C."/>
            <person name="Lanchbury J."/>
            <person name="Bogden R."/>
            <person name="Skolnick M."/>
            <person name="Sgaramella V."/>
            <person name="Bhatnagar S.K."/>
            <person name="Fontana P."/>
            <person name="Gutin A."/>
            <person name="Van de Peer Y."/>
            <person name="Salamini F."/>
            <person name="Viola R."/>
        </authorList>
    </citation>
    <scope>NUCLEOTIDE SEQUENCE</scope>
</reference>
<comment type="similarity">
    <text evidence="1">Belongs to the PPR family. P subfamily.</text>
</comment>
<dbReference type="Gene3D" id="1.25.40.10">
    <property type="entry name" value="Tetratricopeptide repeat domain"/>
    <property type="match status" value="2"/>
</dbReference>
<evidence type="ECO:0000256" key="3">
    <source>
        <dbReference type="SAM" id="Phobius"/>
    </source>
</evidence>
<accession>A5AY78</accession>
<keyword evidence="3" id="KW-0812">Transmembrane</keyword>
<dbReference type="ExpressionAtlas" id="A5AY78">
    <property type="expression patterns" value="baseline"/>
</dbReference>
<gene>
    <name evidence="4" type="ORF">VITISV_032944</name>
</gene>
<evidence type="ECO:0000313" key="4">
    <source>
        <dbReference type="EMBL" id="CAN62972.1"/>
    </source>
</evidence>
<evidence type="ECO:0000256" key="2">
    <source>
        <dbReference type="ARBA" id="ARBA00022737"/>
    </source>
</evidence>
<name>A5AY78_VITVI</name>
<feature type="transmembrane region" description="Helical" evidence="3">
    <location>
        <begin position="711"/>
        <end position="729"/>
    </location>
</feature>
<dbReference type="EMBL" id="AM439912">
    <property type="protein sequence ID" value="CAN62972.1"/>
    <property type="molecule type" value="Genomic_DNA"/>
</dbReference>
<evidence type="ECO:0000256" key="1">
    <source>
        <dbReference type="ARBA" id="ARBA00007626"/>
    </source>
</evidence>
<dbReference type="InterPro" id="IPR011990">
    <property type="entry name" value="TPR-like_helical_dom_sf"/>
</dbReference>
<dbReference type="Pfam" id="PF01535">
    <property type="entry name" value="PPR"/>
    <property type="match status" value="2"/>
</dbReference>
<dbReference type="OrthoDB" id="1710258at2759"/>
<sequence length="756" mass="86065">MARTIAKLTKTVEEKDMQIVSFINKVEAQIQNMGESSQGLNHILNVASPLDDAPHTYRTMQETYYWSLRKVGLSLEGFGEEFEIEKIAFELEDLKNDKEKRGEKRGDFLFGTNLGFGSTHWRIFCGEAQRKQGEEKRTIAAKTTQQFELVLRRLHIRAKVEDEHSSALILVLDMLAKAYVRVGMFDKANDALFQTRRQGFVPHIMSCNFFLMNRLIEYGKIDMAVAIYRHLKRLGLNPIDYTYGLFIKALCRKRNFEEVVDAFREMEEVGVNPTALMCSTYIERFCSHKGSDLDYEAPRALRAAKWPIDAFAYAAVIRGFCSEIKLKGAEVVFIDMRRITPDVITYTMMINGYCRVNCLRKARDIFSDMKERGIKPDVIAYTIVLDAHSKVNLKMARSLQFFKGKRGRKFGAAEDMSKEDIAANRAIGLYGDLRRFCSKFPSFLDFKLASDEKHQNFHLILRRMHARQLEMTVRNPSEIAYQSKPSNKVLSWSKLLQKMSMKLFENILMLTHSIKMYMCKKSRLIPPKLMDIEPHTSWEFLINSNLHKNYFELNLITGISSKMSLELQESDSSKSYSDDDHSVIWAREIVSFQSLLSGAKPVGRKPSSGVYGNLATGASSSSEESTALAMVEEEFGLQQLDSLPADESEFQTNANSVSMSTLYKLHLHPVIIPSTSFDTIRLDNTKFKDTDSIDGSMTHDMEAGIFAKTRLLRSLILLGLGAMIYMGVLDTVNFGAEIFEAKATMLDDAYPTALKI</sequence>